<dbReference type="EC" id="5.2.1.8" evidence="3"/>
<evidence type="ECO:0000259" key="6">
    <source>
        <dbReference type="PROSITE" id="PS50198"/>
    </source>
</evidence>
<proteinExistence type="inferred from homology"/>
<dbReference type="PANTHER" id="PTHR47245">
    <property type="entry name" value="PEPTIDYLPROLYL ISOMERASE"/>
    <property type="match status" value="1"/>
</dbReference>
<dbReference type="AlphaFoldDB" id="A0A937CUP6"/>
<evidence type="ECO:0000256" key="3">
    <source>
        <dbReference type="ARBA" id="ARBA00013194"/>
    </source>
</evidence>
<evidence type="ECO:0000256" key="5">
    <source>
        <dbReference type="PROSITE-ProRule" id="PRU00278"/>
    </source>
</evidence>
<keyword evidence="4 5" id="KW-0697">Rotamase</keyword>
<feature type="domain" description="PpiC" evidence="6">
    <location>
        <begin position="107"/>
        <end position="210"/>
    </location>
</feature>
<comment type="catalytic activity">
    <reaction evidence="1">
        <text>[protein]-peptidylproline (omega=180) = [protein]-peptidylproline (omega=0)</text>
        <dbReference type="Rhea" id="RHEA:16237"/>
        <dbReference type="Rhea" id="RHEA-COMP:10747"/>
        <dbReference type="Rhea" id="RHEA-COMP:10748"/>
        <dbReference type="ChEBI" id="CHEBI:83833"/>
        <dbReference type="ChEBI" id="CHEBI:83834"/>
        <dbReference type="EC" id="5.2.1.8"/>
    </reaction>
</comment>
<dbReference type="EMBL" id="JAEQNE010000006">
    <property type="protein sequence ID" value="MBL0393855.1"/>
    <property type="molecule type" value="Genomic_DNA"/>
</dbReference>
<accession>A0A937CUP6</accession>
<keyword evidence="8" id="KW-1185">Reference proteome</keyword>
<dbReference type="InterPro" id="IPR046357">
    <property type="entry name" value="PPIase_dom_sf"/>
</dbReference>
<evidence type="ECO:0000256" key="4">
    <source>
        <dbReference type="ARBA" id="ARBA00023110"/>
    </source>
</evidence>
<dbReference type="InterPro" id="IPR050245">
    <property type="entry name" value="PrsA_foldase"/>
</dbReference>
<dbReference type="PANTHER" id="PTHR47245:SF2">
    <property type="entry name" value="PEPTIDYL-PROLYL CIS-TRANS ISOMERASE HP_0175-RELATED"/>
    <property type="match status" value="1"/>
</dbReference>
<evidence type="ECO:0000313" key="7">
    <source>
        <dbReference type="EMBL" id="MBL0393855.1"/>
    </source>
</evidence>
<dbReference type="InterPro" id="IPR000297">
    <property type="entry name" value="PPIase_PpiC"/>
</dbReference>
<dbReference type="GO" id="GO:0003755">
    <property type="term" value="F:peptidyl-prolyl cis-trans isomerase activity"/>
    <property type="evidence" value="ECO:0007669"/>
    <property type="project" value="UniProtKB-KW"/>
</dbReference>
<reference evidence="7 8" key="1">
    <citation type="journal article" date="2017" name="Int. J. Syst. Evol. Microbiol.">
        <title>Ramlibacter monticola sp. nov., isolated from forest soil.</title>
        <authorList>
            <person name="Chaudhary D.K."/>
            <person name="Kim J."/>
        </authorList>
    </citation>
    <scope>NUCLEOTIDE SEQUENCE [LARGE SCALE GENOMIC DNA]</scope>
    <source>
        <strain evidence="7 8">KACC 19175</strain>
    </source>
</reference>
<evidence type="ECO:0000256" key="2">
    <source>
        <dbReference type="ARBA" id="ARBA00007656"/>
    </source>
</evidence>
<comment type="caution">
    <text evidence="7">The sequence shown here is derived from an EMBL/GenBank/DDBJ whole genome shotgun (WGS) entry which is preliminary data.</text>
</comment>
<dbReference type="SUPFAM" id="SSF54534">
    <property type="entry name" value="FKBP-like"/>
    <property type="match status" value="1"/>
</dbReference>
<evidence type="ECO:0000256" key="1">
    <source>
        <dbReference type="ARBA" id="ARBA00000971"/>
    </source>
</evidence>
<organism evidence="7 8">
    <name type="scientific">Ramlibacter monticola</name>
    <dbReference type="NCBI Taxonomy" id="1926872"/>
    <lineage>
        <taxon>Bacteria</taxon>
        <taxon>Pseudomonadati</taxon>
        <taxon>Pseudomonadota</taxon>
        <taxon>Betaproteobacteria</taxon>
        <taxon>Burkholderiales</taxon>
        <taxon>Comamonadaceae</taxon>
        <taxon>Ramlibacter</taxon>
    </lineage>
</organism>
<dbReference type="PROSITE" id="PS50198">
    <property type="entry name" value="PPIC_PPIASE_2"/>
    <property type="match status" value="1"/>
</dbReference>
<keyword evidence="5 7" id="KW-0413">Isomerase</keyword>
<protein>
    <recommendedName>
        <fullName evidence="3">peptidylprolyl isomerase</fullName>
        <ecNumber evidence="3">5.2.1.8</ecNumber>
    </recommendedName>
</protein>
<gene>
    <name evidence="7" type="ORF">JJ685_22145</name>
</gene>
<name>A0A937CUP6_9BURK</name>
<evidence type="ECO:0000313" key="8">
    <source>
        <dbReference type="Proteomes" id="UP000599109"/>
    </source>
</evidence>
<sequence>MSCGGGACTCGGAPQALPSINGIALQAADETLEPAALRERAWTELLRQEAVRTGWLPERHVLQAPQLAPEEEATIHRMLEREVPLRLPQEEECARFHDARPQRFMEGSRVHVRHILFAVTPGVDVRALAQRAEQVLLELTHRDAPPELFAERARALSNCPSSAQGGDLGWLAPQDCAPELGTVLFEQAVTGLQPKLVQSRFGFHILDVLAREPGRPLPFEQVRERIANHLAQRSRLTAMHQYIRVLAGRARVEGVELEAADSPLVQ</sequence>
<dbReference type="Gene3D" id="3.10.50.40">
    <property type="match status" value="1"/>
</dbReference>
<comment type="similarity">
    <text evidence="2">Belongs to the PpiC/parvulin rotamase family.</text>
</comment>
<dbReference type="Pfam" id="PF00639">
    <property type="entry name" value="Rotamase"/>
    <property type="match status" value="1"/>
</dbReference>
<dbReference type="Proteomes" id="UP000599109">
    <property type="component" value="Unassembled WGS sequence"/>
</dbReference>
<dbReference type="RefSeq" id="WP_201676506.1">
    <property type="nucleotide sequence ID" value="NZ_JAEQNE010000006.1"/>
</dbReference>